<keyword evidence="1" id="KW-1133">Transmembrane helix</keyword>
<evidence type="ECO:0000256" key="1">
    <source>
        <dbReference type="SAM" id="Phobius"/>
    </source>
</evidence>
<dbReference type="STRING" id="59733.SAMN05421769_2104"/>
<dbReference type="Pfam" id="PF14897">
    <property type="entry name" value="EpsG"/>
    <property type="match status" value="1"/>
</dbReference>
<evidence type="ECO:0000313" key="2">
    <source>
        <dbReference type="EMBL" id="SIO13452.1"/>
    </source>
</evidence>
<feature type="transmembrane region" description="Helical" evidence="1">
    <location>
        <begin position="317"/>
        <end position="335"/>
    </location>
</feature>
<protein>
    <submittedName>
        <fullName evidence="2">Transmembrane protein EpsG</fullName>
    </submittedName>
</protein>
<keyword evidence="1" id="KW-0472">Membrane</keyword>
<evidence type="ECO:0000313" key="3">
    <source>
        <dbReference type="Proteomes" id="UP000184782"/>
    </source>
</evidence>
<feature type="transmembrane region" description="Helical" evidence="1">
    <location>
        <begin position="6"/>
        <end position="25"/>
    </location>
</feature>
<feature type="transmembrane region" description="Helical" evidence="1">
    <location>
        <begin position="104"/>
        <end position="122"/>
    </location>
</feature>
<gene>
    <name evidence="2" type="ORF">SAMN05421769_2104</name>
</gene>
<feature type="transmembrane region" description="Helical" evidence="1">
    <location>
        <begin position="206"/>
        <end position="225"/>
    </location>
</feature>
<feature type="transmembrane region" description="Helical" evidence="1">
    <location>
        <begin position="341"/>
        <end position="360"/>
    </location>
</feature>
<dbReference type="AlphaFoldDB" id="A0A1N6H180"/>
<proteinExistence type="predicted"/>
<accession>A0A1N6H180</accession>
<dbReference type="InterPro" id="IPR049458">
    <property type="entry name" value="EpsG-like"/>
</dbReference>
<feature type="transmembrane region" description="Helical" evidence="1">
    <location>
        <begin position="32"/>
        <end position="50"/>
    </location>
</feature>
<keyword evidence="1 2" id="KW-0812">Transmembrane</keyword>
<dbReference type="EMBL" id="FSRQ01000002">
    <property type="protein sequence ID" value="SIO13452.1"/>
    <property type="molecule type" value="Genomic_DNA"/>
</dbReference>
<feature type="transmembrane region" description="Helical" evidence="1">
    <location>
        <begin position="129"/>
        <end position="146"/>
    </location>
</feature>
<dbReference type="OrthoDB" id="1424730at2"/>
<feature type="transmembrane region" description="Helical" evidence="1">
    <location>
        <begin position="256"/>
        <end position="275"/>
    </location>
</feature>
<organism evidence="2 3">
    <name type="scientific">Chryseobacterium scophthalmum</name>
    <dbReference type="NCBI Taxonomy" id="59733"/>
    <lineage>
        <taxon>Bacteria</taxon>
        <taxon>Pseudomonadati</taxon>
        <taxon>Bacteroidota</taxon>
        <taxon>Flavobacteriia</taxon>
        <taxon>Flavobacteriales</taxon>
        <taxon>Weeksellaceae</taxon>
        <taxon>Chryseobacterium group</taxon>
        <taxon>Chryseobacterium</taxon>
    </lineage>
</organism>
<dbReference type="Proteomes" id="UP000184782">
    <property type="component" value="Unassembled WGS sequence"/>
</dbReference>
<dbReference type="RefSeq" id="WP_074230296.1">
    <property type="nucleotide sequence ID" value="NZ_FSRQ01000002.1"/>
</dbReference>
<name>A0A1N6H180_9FLAO</name>
<keyword evidence="3" id="KW-1185">Reference proteome</keyword>
<sequence>MSLLHPYYLIAIVYMLFFSVQEVFGNKVEKKWFWFLGIYLMIVAGLRENVGPDYGSYVMIYVYADTKEYINILLKALHIHGSQNVDLEWLFALINKVLLNVFNAPFYVLTLIIAICAVFFKVEYTDDNTFYPFTFTLFMFIPGFFIGESGQIRQNLGTFIVYFALRYIKERKLIHYLFWIFIASGIHNVCYLFLPMYWLVRVPLNRYWMLILIIGSIIASPFEIYRVFGDFLTGVTSDSMLVEGFNGYMNQSAERLNGGIGIPEAMMAILTFFLFTFDDKMMEKFPYYEYHKVYAVMGICMYFIFRNNSIFSSRLAGAFIGFAYIIIPNTMYVVSSNTKKTIYAFIIALFLFNFIVFASFQNIVRGRFTSELYKNYLLP</sequence>
<reference evidence="3" key="1">
    <citation type="submission" date="2016-12" db="EMBL/GenBank/DDBJ databases">
        <authorList>
            <person name="Varghese N."/>
            <person name="Submissions S."/>
        </authorList>
    </citation>
    <scope>NUCLEOTIDE SEQUENCE [LARGE SCALE GENOMIC DNA]</scope>
    <source>
        <strain evidence="3">DSM 16779</strain>
    </source>
</reference>
<feature type="transmembrane region" description="Helical" evidence="1">
    <location>
        <begin position="176"/>
        <end position="200"/>
    </location>
</feature>
<feature type="transmembrane region" description="Helical" evidence="1">
    <location>
        <begin position="287"/>
        <end position="305"/>
    </location>
</feature>